<protein>
    <submittedName>
        <fullName evidence="1">Uncharacterized protein</fullName>
    </submittedName>
</protein>
<organism evidence="1 2">
    <name type="scientific">Datura stramonium</name>
    <name type="common">Jimsonweed</name>
    <name type="synonym">Common thornapple</name>
    <dbReference type="NCBI Taxonomy" id="4076"/>
    <lineage>
        <taxon>Eukaryota</taxon>
        <taxon>Viridiplantae</taxon>
        <taxon>Streptophyta</taxon>
        <taxon>Embryophyta</taxon>
        <taxon>Tracheophyta</taxon>
        <taxon>Spermatophyta</taxon>
        <taxon>Magnoliopsida</taxon>
        <taxon>eudicotyledons</taxon>
        <taxon>Gunneridae</taxon>
        <taxon>Pentapetalae</taxon>
        <taxon>asterids</taxon>
        <taxon>lamiids</taxon>
        <taxon>Solanales</taxon>
        <taxon>Solanaceae</taxon>
        <taxon>Solanoideae</taxon>
        <taxon>Datureae</taxon>
        <taxon>Datura</taxon>
    </lineage>
</organism>
<accession>A0ABS8WIY7</accession>
<dbReference type="Proteomes" id="UP000823775">
    <property type="component" value="Unassembled WGS sequence"/>
</dbReference>
<feature type="non-terminal residue" evidence="1">
    <location>
        <position position="126"/>
    </location>
</feature>
<dbReference type="EMBL" id="JACEIK010007215">
    <property type="protein sequence ID" value="MCE3049886.1"/>
    <property type="molecule type" value="Genomic_DNA"/>
</dbReference>
<sequence length="126" mass="14835">MLYWVVNVFPLHHKDRYVKAIGTIDITKSKDESYPREKSYVNVPMTIDATLEQFFIHVERKTIIRLDKLESWVIELERSILDVDVRKLNEELAKIDLVRKRYLMDFYSQSTSSTEVGSSSHALEVK</sequence>
<evidence type="ECO:0000313" key="2">
    <source>
        <dbReference type="Proteomes" id="UP000823775"/>
    </source>
</evidence>
<name>A0ABS8WIY7_DATST</name>
<comment type="caution">
    <text evidence="1">The sequence shown here is derived from an EMBL/GenBank/DDBJ whole genome shotgun (WGS) entry which is preliminary data.</text>
</comment>
<reference evidence="1 2" key="1">
    <citation type="journal article" date="2021" name="BMC Genomics">
        <title>Datura genome reveals duplications of psychoactive alkaloid biosynthetic genes and high mutation rate following tissue culture.</title>
        <authorList>
            <person name="Rajewski A."/>
            <person name="Carter-House D."/>
            <person name="Stajich J."/>
            <person name="Litt A."/>
        </authorList>
    </citation>
    <scope>NUCLEOTIDE SEQUENCE [LARGE SCALE GENOMIC DNA]</scope>
    <source>
        <strain evidence="1">AR-01</strain>
    </source>
</reference>
<evidence type="ECO:0000313" key="1">
    <source>
        <dbReference type="EMBL" id="MCE3049886.1"/>
    </source>
</evidence>
<keyword evidence="2" id="KW-1185">Reference proteome</keyword>
<proteinExistence type="predicted"/>
<gene>
    <name evidence="1" type="ORF">HAX54_046061</name>
</gene>